<feature type="domain" description="Mannan-binding protein" evidence="1">
    <location>
        <begin position="75"/>
        <end position="107"/>
    </location>
</feature>
<organism evidence="2 3">
    <name type="scientific">Neptunitalea chrysea</name>
    <dbReference type="NCBI Taxonomy" id="1647581"/>
    <lineage>
        <taxon>Bacteria</taxon>
        <taxon>Pseudomonadati</taxon>
        <taxon>Bacteroidota</taxon>
        <taxon>Flavobacteriia</taxon>
        <taxon>Flavobacteriales</taxon>
        <taxon>Flavobacteriaceae</taxon>
        <taxon>Neptunitalea</taxon>
    </lineage>
</organism>
<protein>
    <recommendedName>
        <fullName evidence="1">Mannan-binding protein domain-containing protein</fullName>
    </recommendedName>
</protein>
<dbReference type="RefSeq" id="WP_281754711.1">
    <property type="nucleotide sequence ID" value="NZ_BRVP01000013.1"/>
</dbReference>
<keyword evidence="3" id="KW-1185">Reference proteome</keyword>
<dbReference type="InterPro" id="IPR021992">
    <property type="entry name" value="MVL"/>
</dbReference>
<proteinExistence type="predicted"/>
<accession>A0A9W6B5M1</accession>
<sequence length="114" mass="12415">MSTFKVNIPAGPIWNQEDANVKAPKVAAAHEGKWTGQWNTVVDSQMSVIEVELPVKQDGSNSYKTTVIAGPLWSNEEAQQVGPAIAASYGATFTGQWNTIVEGKMSVIEIEYKF</sequence>
<reference evidence="2" key="1">
    <citation type="submission" date="2022-07" db="EMBL/GenBank/DDBJ databases">
        <title>Taxonomy of Novel Oxalotrophic and Methylotrophic Bacteria.</title>
        <authorList>
            <person name="Sahin N."/>
            <person name="Tani A."/>
        </authorList>
    </citation>
    <scope>NUCLEOTIDE SEQUENCE</scope>
    <source>
        <strain evidence="2">AM327</strain>
    </source>
</reference>
<dbReference type="InterPro" id="IPR053754">
    <property type="entry name" value="OligoMan_bind_ChitinaseAct_sf"/>
</dbReference>
<dbReference type="Gene3D" id="3.30.1490.230">
    <property type="match status" value="2"/>
</dbReference>
<dbReference type="EMBL" id="BRVP01000013">
    <property type="protein sequence ID" value="GLB53049.1"/>
    <property type="molecule type" value="Genomic_DNA"/>
</dbReference>
<gene>
    <name evidence="2" type="ORF">NBRC110019_20890</name>
</gene>
<evidence type="ECO:0000313" key="2">
    <source>
        <dbReference type="EMBL" id="GLB53049.1"/>
    </source>
</evidence>
<dbReference type="Proteomes" id="UP001143545">
    <property type="component" value="Unassembled WGS sequence"/>
</dbReference>
<feature type="domain" description="Mannan-binding protein" evidence="1">
    <location>
        <begin position="16"/>
        <end position="48"/>
    </location>
</feature>
<evidence type="ECO:0000313" key="3">
    <source>
        <dbReference type="Proteomes" id="UP001143545"/>
    </source>
</evidence>
<evidence type="ECO:0000259" key="1">
    <source>
        <dbReference type="Pfam" id="PF12151"/>
    </source>
</evidence>
<dbReference type="Pfam" id="PF12151">
    <property type="entry name" value="MVL"/>
    <property type="match status" value="2"/>
</dbReference>
<comment type="caution">
    <text evidence="2">The sequence shown here is derived from an EMBL/GenBank/DDBJ whole genome shotgun (WGS) entry which is preliminary data.</text>
</comment>
<name>A0A9W6B5M1_9FLAO</name>
<dbReference type="AlphaFoldDB" id="A0A9W6B5M1"/>